<evidence type="ECO:0000259" key="4">
    <source>
        <dbReference type="Pfam" id="PF05193"/>
    </source>
</evidence>
<gene>
    <name evidence="5" type="ORF">GQF63_11770</name>
</gene>
<dbReference type="InterPro" id="IPR011765">
    <property type="entry name" value="Pept_M16_N"/>
</dbReference>
<dbReference type="EMBL" id="WSQA01000008">
    <property type="protein sequence ID" value="MVZ62704.1"/>
    <property type="molecule type" value="Genomic_DNA"/>
</dbReference>
<feature type="domain" description="Peptidase M16 C-terminal" evidence="4">
    <location>
        <begin position="743"/>
        <end position="902"/>
    </location>
</feature>
<dbReference type="InterPro" id="IPR011249">
    <property type="entry name" value="Metalloenz_LuxS/M16"/>
</dbReference>
<accession>A0A6N8L0W0</accession>
<evidence type="ECO:0000259" key="3">
    <source>
        <dbReference type="Pfam" id="PF00675"/>
    </source>
</evidence>
<evidence type="ECO:0000313" key="6">
    <source>
        <dbReference type="Proteomes" id="UP000435036"/>
    </source>
</evidence>
<dbReference type="InterPro" id="IPR007863">
    <property type="entry name" value="Peptidase_M16_C"/>
</dbReference>
<evidence type="ECO:0008006" key="7">
    <source>
        <dbReference type="Google" id="ProtNLM"/>
    </source>
</evidence>
<dbReference type="Pfam" id="PF05193">
    <property type="entry name" value="Peptidase_M16_C"/>
    <property type="match status" value="2"/>
</dbReference>
<comment type="similarity">
    <text evidence="1">Belongs to the peptidase M16 family.</text>
</comment>
<comment type="caution">
    <text evidence="5">The sequence shown here is derived from an EMBL/GenBank/DDBJ whole genome shotgun (WGS) entry which is preliminary data.</text>
</comment>
<proteinExistence type="inferred from homology"/>
<name>A0A6N8L0W0_9SPHI</name>
<feature type="domain" description="Peptidase M16 C-terminal" evidence="4">
    <location>
        <begin position="237"/>
        <end position="347"/>
    </location>
</feature>
<feature type="domain" description="Peptidase M16 N-terminal" evidence="3">
    <location>
        <begin position="94"/>
        <end position="219"/>
    </location>
</feature>
<dbReference type="Pfam" id="PF00675">
    <property type="entry name" value="Peptidase_M16"/>
    <property type="match status" value="1"/>
</dbReference>
<evidence type="ECO:0000313" key="5">
    <source>
        <dbReference type="EMBL" id="MVZ62704.1"/>
    </source>
</evidence>
<evidence type="ECO:0000256" key="2">
    <source>
        <dbReference type="SAM" id="Phobius"/>
    </source>
</evidence>
<reference evidence="5 6" key="1">
    <citation type="submission" date="2019-12" db="EMBL/GenBank/DDBJ databases">
        <authorList>
            <person name="Dong K."/>
        </authorList>
    </citation>
    <scope>NUCLEOTIDE SEQUENCE [LARGE SCALE GENOMIC DNA]</scope>
    <source>
        <strain evidence="5 6">JCM 31225</strain>
    </source>
</reference>
<dbReference type="GO" id="GO:0046872">
    <property type="term" value="F:metal ion binding"/>
    <property type="evidence" value="ECO:0007669"/>
    <property type="project" value="InterPro"/>
</dbReference>
<evidence type="ECO:0000256" key="1">
    <source>
        <dbReference type="ARBA" id="ARBA00007261"/>
    </source>
</evidence>
<dbReference type="SUPFAM" id="SSF63411">
    <property type="entry name" value="LuxS/MPP-like metallohydrolase"/>
    <property type="match status" value="3"/>
</dbReference>
<keyword evidence="2" id="KW-0812">Transmembrane</keyword>
<protein>
    <recommendedName>
        <fullName evidence="7">Insulinase family protein</fullName>
    </recommendedName>
</protein>
<feature type="transmembrane region" description="Helical" evidence="2">
    <location>
        <begin position="45"/>
        <end position="61"/>
    </location>
</feature>
<dbReference type="PANTHER" id="PTHR11851:SF49">
    <property type="entry name" value="MITOCHONDRIAL-PROCESSING PEPTIDASE SUBUNIT ALPHA"/>
    <property type="match status" value="1"/>
</dbReference>
<keyword evidence="2" id="KW-1133">Transmembrane helix</keyword>
<keyword evidence="6" id="KW-1185">Reference proteome</keyword>
<keyword evidence="2" id="KW-0472">Membrane</keyword>
<dbReference type="PANTHER" id="PTHR11851">
    <property type="entry name" value="METALLOPROTEASE"/>
    <property type="match status" value="1"/>
</dbReference>
<dbReference type="AlphaFoldDB" id="A0A6N8L0W0"/>
<sequence length="972" mass="112551">MESIYSKAVRPISFVRFSYGALRCWQLHYSICQIRILMGRIIKRFIFWLVFSFPFICYSQHTDNLSKDEKAAFGRLDNGLHYILQPTVGVRTEYRLVLNVGSLQEREDERAYAHFLEHAVFNHAIDFPNRKIIDTLSNLGYQFGRDINAYTTYDRTVFSLSILDSSLEKLSLNILLNILSKAVFRDEDIEKEKNIVFQEIKDYKQQIFSEQKLLASSYENRLPIGQIKDVELIEIPKLISFYRNWYRPDLATLIITGKLDTAQTILNINKTFGKVFTPNRTVQRQQNYYSFNPVSDGKLYKNKDSSLKVNKLEIIRFTESGLMKTKQDFRRHLVEDLYKKYLVSKLRQANTMIQYESIWYLPHQNENALTIKSMSEDEQINRLQSAASVIGAINRQGIAVDDLEIIKKDFLKHYPSNAYPIEAKNLADAYVDEVAVGHNYLSKTHKDSLTLHFLSQINQEDINREHNKIWFLNKKNVSYFFEYNSALFDINASVLDSIWNTALNSPLLLSNLTEKKENHTSKLIFNWNELPKVKHDGNGLSAILEESFYAGIGVTEFVLKNGIRLAVKPIPNVKETIFSFTVKAGLNQLLESEYPYYQDASYFIGESKISGLSTDIYNSMLIERGLSILTYMSEDATTLNAVSLEGNLEDLYELTFRKLYAYSMPVEDFETYRKEQIQQLGREQLSSPFDQYSSMRLKKRISFYQSGDPSFEYRLKTKEDWAKVNLNNMFRLFDLSARNLDSAYILISGNVNIEEARNNFVDYFSHLKADSLSIAKGVFRKSQTVSIQNNNPELADSTRVEAAIVFLCQMNGTLKDNVILNIINSLINAEFLSFSREQEGLSYSPYTNLNMMGSKKPKASITIGFSTEKRNLERMEKYSIELIKRICNNTISKAKLKSLKNTIVNNKKSHLAMATPQMWVEQLRTYYLRYGTISSLEKYEVLLNSITASDIQLAAKRLLSEKNYKLFYEPYD</sequence>
<dbReference type="Proteomes" id="UP000435036">
    <property type="component" value="Unassembled WGS sequence"/>
</dbReference>
<dbReference type="Gene3D" id="3.30.830.10">
    <property type="entry name" value="Metalloenzyme, LuxS/M16 peptidase-like"/>
    <property type="match status" value="3"/>
</dbReference>
<dbReference type="InterPro" id="IPR050361">
    <property type="entry name" value="MPP/UQCRC_Complex"/>
</dbReference>
<organism evidence="5 6">
    <name type="scientific">Sphingobacterium humi</name>
    <dbReference type="NCBI Taxonomy" id="1796905"/>
    <lineage>
        <taxon>Bacteria</taxon>
        <taxon>Pseudomonadati</taxon>
        <taxon>Bacteroidota</taxon>
        <taxon>Sphingobacteriia</taxon>
        <taxon>Sphingobacteriales</taxon>
        <taxon>Sphingobacteriaceae</taxon>
        <taxon>Sphingobacterium</taxon>
    </lineage>
</organism>